<organism evidence="1">
    <name type="scientific">Edaphobacter paludis</name>
    <dbReference type="NCBI Taxonomy" id="3035702"/>
    <lineage>
        <taxon>Bacteria</taxon>
        <taxon>Pseudomonadati</taxon>
        <taxon>Acidobacteriota</taxon>
        <taxon>Terriglobia</taxon>
        <taxon>Terriglobales</taxon>
        <taxon>Acidobacteriaceae</taxon>
        <taxon>Edaphobacter</taxon>
    </lineage>
</organism>
<dbReference type="SUPFAM" id="SSF46785">
    <property type="entry name" value="Winged helix' DNA-binding domain"/>
    <property type="match status" value="1"/>
</dbReference>
<proteinExistence type="predicted"/>
<accession>A0AAU7CYH3</accession>
<dbReference type="Gene3D" id="1.10.10.10">
    <property type="entry name" value="Winged helix-like DNA-binding domain superfamily/Winged helix DNA-binding domain"/>
    <property type="match status" value="1"/>
</dbReference>
<dbReference type="RefSeq" id="WP_348267656.1">
    <property type="nucleotide sequence ID" value="NZ_CP121194.1"/>
</dbReference>
<evidence type="ECO:0000313" key="1">
    <source>
        <dbReference type="EMBL" id="XBH10151.1"/>
    </source>
</evidence>
<dbReference type="AlphaFoldDB" id="A0AAU7CYH3"/>
<name>A0AAU7CYH3_9BACT</name>
<dbReference type="InterPro" id="IPR036390">
    <property type="entry name" value="WH_DNA-bd_sf"/>
</dbReference>
<protein>
    <recommendedName>
        <fullName evidence="2">MarR family transcriptional regulator</fullName>
    </recommendedName>
</protein>
<dbReference type="InterPro" id="IPR036388">
    <property type="entry name" value="WH-like_DNA-bd_sf"/>
</dbReference>
<dbReference type="KEGG" id="epl:P4G45_00070"/>
<dbReference type="EMBL" id="CP121194">
    <property type="protein sequence ID" value="XBH10151.1"/>
    <property type="molecule type" value="Genomic_DNA"/>
</dbReference>
<sequence length="128" mass="14745">MNEETLHTKEVDAFILDQIDTVPHLEALLLLWNNRPKQWTVEEMANALYVSSGVARNILQGLTRRGLLARHGVPELYRYESGKRDGLVQAVDAAYRRNLIRISRMIHSKAAPGIREFAQAFRFTKDRE</sequence>
<evidence type="ECO:0008006" key="2">
    <source>
        <dbReference type="Google" id="ProtNLM"/>
    </source>
</evidence>
<reference evidence="1" key="1">
    <citation type="submission" date="2023-03" db="EMBL/GenBank/DDBJ databases">
        <title>Edaphobacter sp.</title>
        <authorList>
            <person name="Huber K.J."/>
            <person name="Papendorf J."/>
            <person name="Pilke C."/>
            <person name="Bunk B."/>
            <person name="Sproeer C."/>
            <person name="Pester M."/>
        </authorList>
    </citation>
    <scope>NUCLEOTIDE SEQUENCE</scope>
    <source>
        <strain evidence="1">DSM 109919</strain>
    </source>
</reference>
<gene>
    <name evidence="1" type="ORF">P4G45_00070</name>
</gene>